<sequence>MAESTATTDDPRPDLAAMIVPLGRTLMAAELPVLRAHDVSMWAYVVLLALGEEPVRGQSALAQAIDADKTRIIGVLDDLQERGLIERRPDPHDRRAHLLTLTPAGRRVRDSAQAGIRDREDRLLSRIPGEDRSVFLRVLRTLSALPEEEIIGSEQMKTISR</sequence>
<dbReference type="InterPro" id="IPR039422">
    <property type="entry name" value="MarR/SlyA-like"/>
</dbReference>
<name>A0A543CRP4_9ACTN</name>
<keyword evidence="2" id="KW-0238">DNA-binding</keyword>
<gene>
    <name evidence="2" type="ORF">FB559_5358</name>
</gene>
<dbReference type="RefSeq" id="WP_141958625.1">
    <property type="nucleotide sequence ID" value="NZ_VFOZ01000001.1"/>
</dbReference>
<dbReference type="GO" id="GO:0003700">
    <property type="term" value="F:DNA-binding transcription factor activity"/>
    <property type="evidence" value="ECO:0007669"/>
    <property type="project" value="InterPro"/>
</dbReference>
<dbReference type="GO" id="GO:0006950">
    <property type="term" value="P:response to stress"/>
    <property type="evidence" value="ECO:0007669"/>
    <property type="project" value="TreeGrafter"/>
</dbReference>
<dbReference type="PRINTS" id="PR00598">
    <property type="entry name" value="HTHMARR"/>
</dbReference>
<proteinExistence type="predicted"/>
<evidence type="ECO:0000259" key="1">
    <source>
        <dbReference type="PROSITE" id="PS50995"/>
    </source>
</evidence>
<dbReference type="PROSITE" id="PS50995">
    <property type="entry name" value="HTH_MARR_2"/>
    <property type="match status" value="1"/>
</dbReference>
<protein>
    <submittedName>
        <fullName evidence="2">DNA-binding MarR family transcriptional regulator</fullName>
    </submittedName>
</protein>
<dbReference type="Pfam" id="PF12802">
    <property type="entry name" value="MarR_2"/>
    <property type="match status" value="1"/>
</dbReference>
<reference evidence="2 3" key="1">
    <citation type="submission" date="2019-06" db="EMBL/GenBank/DDBJ databases">
        <title>Sequencing the genomes of 1000 actinobacteria strains.</title>
        <authorList>
            <person name="Klenk H.-P."/>
        </authorList>
    </citation>
    <scope>NUCLEOTIDE SEQUENCE [LARGE SCALE GENOMIC DNA]</scope>
    <source>
        <strain evidence="2 3">DSM 102200</strain>
    </source>
</reference>
<dbReference type="SUPFAM" id="SSF46785">
    <property type="entry name" value="Winged helix' DNA-binding domain"/>
    <property type="match status" value="1"/>
</dbReference>
<evidence type="ECO:0000313" key="2">
    <source>
        <dbReference type="EMBL" id="TQL99660.1"/>
    </source>
</evidence>
<dbReference type="EMBL" id="VFOZ01000001">
    <property type="protein sequence ID" value="TQL99660.1"/>
    <property type="molecule type" value="Genomic_DNA"/>
</dbReference>
<dbReference type="InterPro" id="IPR036388">
    <property type="entry name" value="WH-like_DNA-bd_sf"/>
</dbReference>
<comment type="caution">
    <text evidence="2">The sequence shown here is derived from an EMBL/GenBank/DDBJ whole genome shotgun (WGS) entry which is preliminary data.</text>
</comment>
<dbReference type="InterPro" id="IPR036390">
    <property type="entry name" value="WH_DNA-bd_sf"/>
</dbReference>
<dbReference type="Proteomes" id="UP000316096">
    <property type="component" value="Unassembled WGS sequence"/>
</dbReference>
<dbReference type="OrthoDB" id="8635520at2"/>
<dbReference type="GO" id="GO:0003677">
    <property type="term" value="F:DNA binding"/>
    <property type="evidence" value="ECO:0007669"/>
    <property type="project" value="UniProtKB-KW"/>
</dbReference>
<dbReference type="Gene3D" id="1.10.10.10">
    <property type="entry name" value="Winged helix-like DNA-binding domain superfamily/Winged helix DNA-binding domain"/>
    <property type="match status" value="1"/>
</dbReference>
<dbReference type="AlphaFoldDB" id="A0A543CRP4"/>
<keyword evidence="3" id="KW-1185">Reference proteome</keyword>
<dbReference type="SMART" id="SM00347">
    <property type="entry name" value="HTH_MARR"/>
    <property type="match status" value="1"/>
</dbReference>
<organism evidence="2 3">
    <name type="scientific">Actinoallomurus bryophytorum</name>
    <dbReference type="NCBI Taxonomy" id="1490222"/>
    <lineage>
        <taxon>Bacteria</taxon>
        <taxon>Bacillati</taxon>
        <taxon>Actinomycetota</taxon>
        <taxon>Actinomycetes</taxon>
        <taxon>Streptosporangiales</taxon>
        <taxon>Thermomonosporaceae</taxon>
        <taxon>Actinoallomurus</taxon>
    </lineage>
</organism>
<evidence type="ECO:0000313" key="3">
    <source>
        <dbReference type="Proteomes" id="UP000316096"/>
    </source>
</evidence>
<dbReference type="InterPro" id="IPR000835">
    <property type="entry name" value="HTH_MarR-typ"/>
</dbReference>
<feature type="domain" description="HTH marR-type" evidence="1">
    <location>
        <begin position="12"/>
        <end position="144"/>
    </location>
</feature>
<dbReference type="PANTHER" id="PTHR33164:SF95">
    <property type="entry name" value="TRANSCRIPTIONAL REGULATOR"/>
    <property type="match status" value="1"/>
</dbReference>
<accession>A0A543CRP4</accession>
<dbReference type="PANTHER" id="PTHR33164">
    <property type="entry name" value="TRANSCRIPTIONAL REGULATOR, MARR FAMILY"/>
    <property type="match status" value="1"/>
</dbReference>